<dbReference type="SUPFAM" id="SSF102522">
    <property type="entry name" value="Bacterial fluorinating enzyme, N-terminal domain"/>
    <property type="match status" value="1"/>
</dbReference>
<reference evidence="2" key="2">
    <citation type="submission" date="2021-04" db="EMBL/GenBank/DDBJ databases">
        <authorList>
            <person name="Gilroy R."/>
        </authorList>
    </citation>
    <scope>NUCLEOTIDE SEQUENCE</scope>
    <source>
        <strain evidence="2">ChiSxjej3B15-24422</strain>
    </source>
</reference>
<proteinExistence type="predicted"/>
<dbReference type="AlphaFoldDB" id="A0A9D2C5Y0"/>
<feature type="domain" description="S-adenosyl-l-methionine hydroxide adenosyltransferase N-terminal" evidence="1">
    <location>
        <begin position="14"/>
        <end position="54"/>
    </location>
</feature>
<dbReference type="PANTHER" id="PTHR35092:SF1">
    <property type="entry name" value="CHLORINASE MJ1651"/>
    <property type="match status" value="1"/>
</dbReference>
<reference evidence="2" key="1">
    <citation type="journal article" date="2021" name="PeerJ">
        <title>Extensive microbial diversity within the chicken gut microbiome revealed by metagenomics and culture.</title>
        <authorList>
            <person name="Gilroy R."/>
            <person name="Ravi A."/>
            <person name="Getino M."/>
            <person name="Pursley I."/>
            <person name="Horton D.L."/>
            <person name="Alikhan N.F."/>
            <person name="Baker D."/>
            <person name="Gharbi K."/>
            <person name="Hall N."/>
            <person name="Watson M."/>
            <person name="Adriaenssens E.M."/>
            <person name="Foster-Nyarko E."/>
            <person name="Jarju S."/>
            <person name="Secka A."/>
            <person name="Antonio M."/>
            <person name="Oren A."/>
            <person name="Chaudhuri R.R."/>
            <person name="La Ragione R."/>
            <person name="Hildebrand F."/>
            <person name="Pallen M.J."/>
        </authorList>
    </citation>
    <scope>NUCLEOTIDE SEQUENCE</scope>
    <source>
        <strain evidence="2">ChiSxjej3B15-24422</strain>
    </source>
</reference>
<sequence length="54" mass="6090">MNRNDNHNEKKPLIFQSDFGRADGAVSAMYGVAYSVCSELKISDLTHEIPQYDI</sequence>
<dbReference type="Gene3D" id="3.40.50.10790">
    <property type="entry name" value="S-adenosyl-l-methionine hydroxide adenosyltransferase, N-terminal"/>
    <property type="match status" value="1"/>
</dbReference>
<feature type="non-terminal residue" evidence="2">
    <location>
        <position position="54"/>
    </location>
</feature>
<dbReference type="InterPro" id="IPR046469">
    <property type="entry name" value="SAM_HAT_N"/>
</dbReference>
<dbReference type="Proteomes" id="UP000824007">
    <property type="component" value="Unassembled WGS sequence"/>
</dbReference>
<evidence type="ECO:0000259" key="1">
    <source>
        <dbReference type="Pfam" id="PF01887"/>
    </source>
</evidence>
<evidence type="ECO:0000313" key="3">
    <source>
        <dbReference type="Proteomes" id="UP000824007"/>
    </source>
</evidence>
<name>A0A9D2C5Y0_9FIRM</name>
<evidence type="ECO:0000313" key="2">
    <source>
        <dbReference type="EMBL" id="HIY60712.1"/>
    </source>
</evidence>
<protein>
    <submittedName>
        <fullName evidence="2">SAM-dependent chlorinase/fluorinase</fullName>
    </submittedName>
</protein>
<organism evidence="2 3">
    <name type="scientific">Candidatus Eisenbergiella pullistercoris</name>
    <dbReference type="NCBI Taxonomy" id="2838555"/>
    <lineage>
        <taxon>Bacteria</taxon>
        <taxon>Bacillati</taxon>
        <taxon>Bacillota</taxon>
        <taxon>Clostridia</taxon>
        <taxon>Lachnospirales</taxon>
        <taxon>Lachnospiraceae</taxon>
        <taxon>Eisenbergiella</taxon>
    </lineage>
</organism>
<dbReference type="PANTHER" id="PTHR35092">
    <property type="entry name" value="CHLORINASE MJ1651"/>
    <property type="match status" value="1"/>
</dbReference>
<dbReference type="Pfam" id="PF01887">
    <property type="entry name" value="SAM_HAT_N"/>
    <property type="match status" value="1"/>
</dbReference>
<dbReference type="InterPro" id="IPR002747">
    <property type="entry name" value="SAM_OH_AdoTrfase"/>
</dbReference>
<comment type="caution">
    <text evidence="2">The sequence shown here is derived from an EMBL/GenBank/DDBJ whole genome shotgun (WGS) entry which is preliminary data.</text>
</comment>
<accession>A0A9D2C5Y0</accession>
<dbReference type="EMBL" id="DXDD01000104">
    <property type="protein sequence ID" value="HIY60712.1"/>
    <property type="molecule type" value="Genomic_DNA"/>
</dbReference>
<dbReference type="InterPro" id="IPR023228">
    <property type="entry name" value="SAM_OH_AdoTrfase_N_sf"/>
</dbReference>
<gene>
    <name evidence="2" type="ORF">H9831_08555</name>
</gene>